<comment type="caution">
    <text evidence="3">The sequence shown here is derived from an EMBL/GenBank/DDBJ whole genome shotgun (WGS) entry which is preliminary data.</text>
</comment>
<feature type="region of interest" description="Disordered" evidence="1">
    <location>
        <begin position="87"/>
        <end position="123"/>
    </location>
</feature>
<feature type="domain" description="SEC7" evidence="2">
    <location>
        <begin position="80"/>
        <end position="299"/>
    </location>
</feature>
<accession>A0A1X2HPN2</accession>
<dbReference type="PROSITE" id="PS50190">
    <property type="entry name" value="SEC7"/>
    <property type="match status" value="1"/>
</dbReference>
<protein>
    <recommendedName>
        <fullName evidence="2">SEC7 domain-containing protein</fullName>
    </recommendedName>
</protein>
<dbReference type="InterPro" id="IPR000904">
    <property type="entry name" value="Sec7_dom"/>
</dbReference>
<feature type="compositionally biased region" description="Low complexity" evidence="1">
    <location>
        <begin position="38"/>
        <end position="52"/>
    </location>
</feature>
<dbReference type="Proteomes" id="UP000242180">
    <property type="component" value="Unassembled WGS sequence"/>
</dbReference>
<dbReference type="OMA" id="TISHWIP"/>
<dbReference type="InterPro" id="IPR023394">
    <property type="entry name" value="Sec7_C_sf"/>
</dbReference>
<feature type="region of interest" description="Disordered" evidence="1">
    <location>
        <begin position="325"/>
        <end position="369"/>
    </location>
</feature>
<evidence type="ECO:0000313" key="4">
    <source>
        <dbReference type="Proteomes" id="UP000242180"/>
    </source>
</evidence>
<proteinExistence type="predicted"/>
<dbReference type="STRING" id="13706.A0A1X2HPN2"/>
<feature type="region of interest" description="Disordered" evidence="1">
    <location>
        <begin position="1"/>
        <end position="61"/>
    </location>
</feature>
<gene>
    <name evidence="3" type="ORF">BCR43DRAFT_561575</name>
</gene>
<dbReference type="EMBL" id="MCGN01000002">
    <property type="protein sequence ID" value="ORZ01307.1"/>
    <property type="molecule type" value="Genomic_DNA"/>
</dbReference>
<dbReference type="PANTHER" id="PTHR10663:SF373">
    <property type="entry name" value="PH AND SEC7 DOMAIN-CONTAINING PROTEIN C11E3.11C"/>
    <property type="match status" value="1"/>
</dbReference>
<dbReference type="InterPro" id="IPR011993">
    <property type="entry name" value="PH-like_dom_sf"/>
</dbReference>
<feature type="non-terminal residue" evidence="3">
    <location>
        <position position="661"/>
    </location>
</feature>
<keyword evidence="4" id="KW-1185">Reference proteome</keyword>
<evidence type="ECO:0000259" key="2">
    <source>
        <dbReference type="PROSITE" id="PS50190"/>
    </source>
</evidence>
<organism evidence="3 4">
    <name type="scientific">Syncephalastrum racemosum</name>
    <name type="common">Filamentous fungus</name>
    <dbReference type="NCBI Taxonomy" id="13706"/>
    <lineage>
        <taxon>Eukaryota</taxon>
        <taxon>Fungi</taxon>
        <taxon>Fungi incertae sedis</taxon>
        <taxon>Mucoromycota</taxon>
        <taxon>Mucoromycotina</taxon>
        <taxon>Mucoromycetes</taxon>
        <taxon>Mucorales</taxon>
        <taxon>Syncephalastraceae</taxon>
        <taxon>Syncephalastrum</taxon>
    </lineage>
</organism>
<feature type="compositionally biased region" description="Low complexity" evidence="1">
    <location>
        <begin position="7"/>
        <end position="23"/>
    </location>
</feature>
<dbReference type="GO" id="GO:0032012">
    <property type="term" value="P:regulation of ARF protein signal transduction"/>
    <property type="evidence" value="ECO:0007669"/>
    <property type="project" value="InterPro"/>
</dbReference>
<dbReference type="SMART" id="SM00222">
    <property type="entry name" value="Sec7"/>
    <property type="match status" value="1"/>
</dbReference>
<dbReference type="InParanoid" id="A0A1X2HPN2"/>
<dbReference type="Pfam" id="PF01369">
    <property type="entry name" value="Sec7"/>
    <property type="match status" value="1"/>
</dbReference>
<name>A0A1X2HPN2_SYNRA</name>
<feature type="compositionally biased region" description="Low complexity" evidence="1">
    <location>
        <begin position="332"/>
        <end position="346"/>
    </location>
</feature>
<dbReference type="Gene3D" id="2.30.29.30">
    <property type="entry name" value="Pleckstrin-homology domain (PH domain)/Phosphotyrosine-binding domain (PTB)"/>
    <property type="match status" value="1"/>
</dbReference>
<dbReference type="OrthoDB" id="2157641at2759"/>
<evidence type="ECO:0000256" key="1">
    <source>
        <dbReference type="SAM" id="MobiDB-lite"/>
    </source>
</evidence>
<dbReference type="PANTHER" id="PTHR10663">
    <property type="entry name" value="GUANYL-NUCLEOTIDE EXCHANGE FACTOR"/>
    <property type="match status" value="1"/>
</dbReference>
<evidence type="ECO:0000313" key="3">
    <source>
        <dbReference type="EMBL" id="ORZ01307.1"/>
    </source>
</evidence>
<reference evidence="3 4" key="1">
    <citation type="submission" date="2016-07" db="EMBL/GenBank/DDBJ databases">
        <title>Pervasive Adenine N6-methylation of Active Genes in Fungi.</title>
        <authorList>
            <consortium name="DOE Joint Genome Institute"/>
            <person name="Mondo S.J."/>
            <person name="Dannebaum R.O."/>
            <person name="Kuo R.C."/>
            <person name="Labutti K."/>
            <person name="Haridas S."/>
            <person name="Kuo A."/>
            <person name="Salamov A."/>
            <person name="Ahrendt S.R."/>
            <person name="Lipzen A."/>
            <person name="Sullivan W."/>
            <person name="Andreopoulos W.B."/>
            <person name="Clum A."/>
            <person name="Lindquist E."/>
            <person name="Daum C."/>
            <person name="Ramamoorthy G.K."/>
            <person name="Gryganskyi A."/>
            <person name="Culley D."/>
            <person name="Magnuson J.K."/>
            <person name="James T.Y."/>
            <person name="O'Malley M.A."/>
            <person name="Stajich J.E."/>
            <person name="Spatafora J.W."/>
            <person name="Visel A."/>
            <person name="Grigoriev I.V."/>
        </authorList>
    </citation>
    <scope>NUCLEOTIDE SEQUENCE [LARGE SCALE GENOMIC DNA]</scope>
    <source>
        <strain evidence="3 4">NRRL 2496</strain>
    </source>
</reference>
<dbReference type="InterPro" id="IPR035999">
    <property type="entry name" value="Sec7_dom_sf"/>
</dbReference>
<dbReference type="AlphaFoldDB" id="A0A1X2HPN2"/>
<dbReference type="SUPFAM" id="SSF50729">
    <property type="entry name" value="PH domain-like"/>
    <property type="match status" value="1"/>
</dbReference>
<dbReference type="SUPFAM" id="SSF48425">
    <property type="entry name" value="Sec7 domain"/>
    <property type="match status" value="1"/>
</dbReference>
<sequence>MAVGAMASKTTAATATATTTATISPPPPRRRPPPPPMRSSSLSSYSSTPATPRSSSLLNHSDLPTWVDWTNMFGSELWSESDDIFGQFRQLNGGPDEQDSQNSHDGQEELDSQDGKDEQNEQDPQAMADAIFAQDEYDLPSSCPAAAFLGRSDSLAQQVRERYMEKFNFKKMPLDDAFRMLCSKLYLKAESQEIDRILESFARRYWYCNMSQGLEYRLYGHTDIVHAIIYSLMLLNTDLHIVTGHARMTQVAFVQNTMSTIQDHLASAKETIELYGGLTLWQQALDLHLASLYVSVKQEGFRQPPTEKTGQGAARGLLHRMGSMKQIPAKRQPSQSQSQPPAAGAATLPRVSQRAAAAQQPMNRARSFEEQKQYLAAKAEIDDSRPPLLEGKLSCKWIPASGTSTKHHGYREYWVSLDVRHGMLRLDPTSQPSYVAKPMGRANTYRKRSSSEGGAAFGSSGLRAPFLFTHHADGKRLDLEHALATVQNTVGSSTILSSSPHGFLLTLHDGGAYLFHCGSEDEATQWARQVNYLAARKSKIPLRSGVSSNTSFGWEPHIVDQKANMDHIALYEWKPNNIPSRSPNQQAFVMDEQEQGAAVQSYLASLLTEQRQHMVVKKKIDALLKEGRGAKWSQINANWRAKKHHLDEQVQKYSSYSDAIK</sequence>
<dbReference type="Gene3D" id="1.10.1000.11">
    <property type="entry name" value="Arf Nucleotide-binding Site Opener,domain 2"/>
    <property type="match status" value="1"/>
</dbReference>
<dbReference type="GO" id="GO:0005085">
    <property type="term" value="F:guanyl-nucleotide exchange factor activity"/>
    <property type="evidence" value="ECO:0007669"/>
    <property type="project" value="InterPro"/>
</dbReference>